<evidence type="ECO:0008006" key="4">
    <source>
        <dbReference type="Google" id="ProtNLM"/>
    </source>
</evidence>
<evidence type="ECO:0000313" key="2">
    <source>
        <dbReference type="EMBL" id="MBG6287800.1"/>
    </source>
</evidence>
<name>A0ABS0KIA6_PSENT</name>
<sequence>MATQPATATATKKYQYSTARLKGHLVLNTEQAKSFSGNRFDNVMTALFVIDVVARKLAQKLKSFDYQAVASAVSTKLTDAEKALSDDTARISALLGGLAQCLPEYDHPQERAYEITSPEIARFGALLKAYDHLIMLVDAGWLGGVIESGEADAFRQEKHKQINKLVRFLVGTGQAARTKAYASKSLEMKADLEQADAQEQTEKEERKASGFMEPESNDLDAVEQIEARESAIG</sequence>
<keyword evidence="3" id="KW-1185">Reference proteome</keyword>
<reference evidence="2 3" key="1">
    <citation type="submission" date="2020-11" db="EMBL/GenBank/DDBJ databases">
        <title>Enhanced detection system for hospital associated transmission using whole genome sequencing surveillance.</title>
        <authorList>
            <person name="Harrison L.H."/>
            <person name="Van Tyne D."/>
            <person name="Marsh J.W."/>
            <person name="Griffith M.P."/>
            <person name="Snyder D.J."/>
            <person name="Cooper V.S."/>
            <person name="Mustapha M."/>
        </authorList>
    </citation>
    <scope>NUCLEOTIDE SEQUENCE [LARGE SCALE GENOMIC DNA]</scope>
    <source>
        <strain evidence="2 3">PSA00705</strain>
    </source>
</reference>
<gene>
    <name evidence="2" type="ORF">I5I61_10120</name>
</gene>
<evidence type="ECO:0000313" key="3">
    <source>
        <dbReference type="Proteomes" id="UP000608450"/>
    </source>
</evidence>
<organism evidence="2 3">
    <name type="scientific">Pseudomonas nitroreducens</name>
    <dbReference type="NCBI Taxonomy" id="46680"/>
    <lineage>
        <taxon>Bacteria</taxon>
        <taxon>Pseudomonadati</taxon>
        <taxon>Pseudomonadota</taxon>
        <taxon>Gammaproteobacteria</taxon>
        <taxon>Pseudomonadales</taxon>
        <taxon>Pseudomonadaceae</taxon>
        <taxon>Pseudomonas</taxon>
    </lineage>
</organism>
<dbReference type="Proteomes" id="UP000608450">
    <property type="component" value="Unassembled WGS sequence"/>
</dbReference>
<proteinExistence type="predicted"/>
<dbReference type="RefSeq" id="WP_196912590.1">
    <property type="nucleotide sequence ID" value="NZ_JADTFC010000019.1"/>
</dbReference>
<accession>A0ABS0KIA6</accession>
<dbReference type="EMBL" id="JADTFC010000019">
    <property type="protein sequence ID" value="MBG6287800.1"/>
    <property type="molecule type" value="Genomic_DNA"/>
</dbReference>
<protein>
    <recommendedName>
        <fullName evidence="4">DUF1845 domain-containing protein</fullName>
    </recommendedName>
</protein>
<feature type="region of interest" description="Disordered" evidence="1">
    <location>
        <begin position="191"/>
        <end position="233"/>
    </location>
</feature>
<evidence type="ECO:0000256" key="1">
    <source>
        <dbReference type="SAM" id="MobiDB-lite"/>
    </source>
</evidence>
<comment type="caution">
    <text evidence="2">The sequence shown here is derived from an EMBL/GenBank/DDBJ whole genome shotgun (WGS) entry which is preliminary data.</text>
</comment>